<feature type="compositionally biased region" description="Basic and acidic residues" evidence="1">
    <location>
        <begin position="9"/>
        <end position="21"/>
    </location>
</feature>
<name>A0A6S6UJK0_9BACT</name>
<dbReference type="AlphaFoldDB" id="A0A6S6UJK0"/>
<dbReference type="EMBL" id="CACVAQ010000456">
    <property type="protein sequence ID" value="CAA6829032.1"/>
    <property type="molecule type" value="Genomic_DNA"/>
</dbReference>
<evidence type="ECO:0000256" key="1">
    <source>
        <dbReference type="SAM" id="MobiDB-lite"/>
    </source>
</evidence>
<proteinExistence type="predicted"/>
<feature type="region of interest" description="Disordered" evidence="1">
    <location>
        <begin position="1"/>
        <end position="21"/>
    </location>
</feature>
<reference evidence="2" key="1">
    <citation type="submission" date="2020-01" db="EMBL/GenBank/DDBJ databases">
        <authorList>
            <person name="Meier V. D."/>
            <person name="Meier V D."/>
        </authorList>
    </citation>
    <scope>NUCLEOTIDE SEQUENCE</scope>
    <source>
        <strain evidence="2">HLG_WM_MAG_10</strain>
    </source>
</reference>
<accession>A0A6S6UJK0</accession>
<gene>
    <name evidence="2" type="ORF">HELGO_WM57535</name>
</gene>
<sequence>MIGSNSLVRDSEAASRTTEVSKKEEILNYDDGTYCMF</sequence>
<organism evidence="2">
    <name type="scientific">uncultured Aureispira sp</name>
    <dbReference type="NCBI Taxonomy" id="1331704"/>
    <lineage>
        <taxon>Bacteria</taxon>
        <taxon>Pseudomonadati</taxon>
        <taxon>Bacteroidota</taxon>
        <taxon>Saprospiria</taxon>
        <taxon>Saprospirales</taxon>
        <taxon>Saprospiraceae</taxon>
        <taxon>Aureispira</taxon>
        <taxon>environmental samples</taxon>
    </lineage>
</organism>
<evidence type="ECO:0000313" key="2">
    <source>
        <dbReference type="EMBL" id="CAA6829032.1"/>
    </source>
</evidence>
<protein>
    <submittedName>
        <fullName evidence="2">Uncharacterized protein</fullName>
    </submittedName>
</protein>